<evidence type="ECO:0000259" key="1">
    <source>
        <dbReference type="SMART" id="SM00858"/>
    </source>
</evidence>
<reference evidence="2 3" key="1">
    <citation type="submission" date="2018-06" db="EMBL/GenBank/DDBJ databases">
        <title>Paenibacillus imtechensis sp. nov.</title>
        <authorList>
            <person name="Pinnaka A.K."/>
            <person name="Singh H."/>
            <person name="Kaur M."/>
        </authorList>
    </citation>
    <scope>NUCLEOTIDE SEQUENCE [LARGE SCALE GENOMIC DNA]</scope>
    <source>
        <strain evidence="2 3">SMB1</strain>
    </source>
</reference>
<accession>A0A2W1LC44</accession>
<keyword evidence="2" id="KW-0282">Flagellum</keyword>
<dbReference type="OrthoDB" id="2585866at2"/>
<gene>
    <name evidence="2" type="ORF">DNH61_14280</name>
</gene>
<dbReference type="Proteomes" id="UP000249522">
    <property type="component" value="Unassembled WGS sequence"/>
</dbReference>
<keyword evidence="3" id="KW-1185">Reference proteome</keyword>
<dbReference type="RefSeq" id="WP_111147310.1">
    <property type="nucleotide sequence ID" value="NZ_QKRB01000044.1"/>
</dbReference>
<evidence type="ECO:0000313" key="3">
    <source>
        <dbReference type="Proteomes" id="UP000249522"/>
    </source>
</evidence>
<name>A0A2W1LC44_9BACL</name>
<dbReference type="InterPro" id="IPR013974">
    <property type="entry name" value="SAF"/>
</dbReference>
<protein>
    <submittedName>
        <fullName evidence="2">Flagellar biosynthesis protein FlgA</fullName>
    </submittedName>
</protein>
<keyword evidence="2" id="KW-0969">Cilium</keyword>
<organism evidence="2 3">
    <name type="scientific">Paenibacillus sambharensis</name>
    <dbReference type="NCBI Taxonomy" id="1803190"/>
    <lineage>
        <taxon>Bacteria</taxon>
        <taxon>Bacillati</taxon>
        <taxon>Bacillota</taxon>
        <taxon>Bacilli</taxon>
        <taxon>Bacillales</taxon>
        <taxon>Paenibacillaceae</taxon>
        <taxon>Paenibacillus</taxon>
    </lineage>
</organism>
<dbReference type="AlphaFoldDB" id="A0A2W1LC44"/>
<dbReference type="Pfam" id="PF08666">
    <property type="entry name" value="SAF"/>
    <property type="match status" value="1"/>
</dbReference>
<dbReference type="SMART" id="SM00858">
    <property type="entry name" value="SAF"/>
    <property type="match status" value="1"/>
</dbReference>
<comment type="caution">
    <text evidence="2">The sequence shown here is derived from an EMBL/GenBank/DDBJ whole genome shotgun (WGS) entry which is preliminary data.</text>
</comment>
<keyword evidence="2" id="KW-0966">Cell projection</keyword>
<dbReference type="CDD" id="cd11614">
    <property type="entry name" value="SAF_CpaB_FlgA_like"/>
    <property type="match status" value="1"/>
</dbReference>
<dbReference type="EMBL" id="QKRB01000044">
    <property type="protein sequence ID" value="PZD95680.1"/>
    <property type="molecule type" value="Genomic_DNA"/>
</dbReference>
<sequence>MNRKRHVWISLAAALLSALLVYGLYQLQLRQIDLQETVQVAVPAKFIPAGVRLAAGDLTVKAIAKSAYLPGMLTDTEAMLGMETAVPLGAGEPVLEWKLDQYRLLPARDESTFQIPKPYILSISNGIRAGDRVRVYTTGEAAESARLFPQAVTVASVKTSANTEIDDMQNPNLLSMASGDREQMYASRRDANGTIDAINLNLTEEEWLMLDNLCKQGSVKLVIAFSPESLDIPGMEDGEGNGR</sequence>
<evidence type="ECO:0000313" key="2">
    <source>
        <dbReference type="EMBL" id="PZD95680.1"/>
    </source>
</evidence>
<feature type="domain" description="SAF" evidence="1">
    <location>
        <begin position="38"/>
        <end position="100"/>
    </location>
</feature>
<proteinExistence type="predicted"/>